<comment type="caution">
    <text evidence="1">The sequence shown here is derived from an EMBL/GenBank/DDBJ whole genome shotgun (WGS) entry which is preliminary data.</text>
</comment>
<name>A0A8J5IKQ9_9STRA</name>
<dbReference type="EMBL" id="JAENGY010000755">
    <property type="protein sequence ID" value="KAG6957094.1"/>
    <property type="molecule type" value="Genomic_DNA"/>
</dbReference>
<evidence type="ECO:0000313" key="2">
    <source>
        <dbReference type="Proteomes" id="UP000709295"/>
    </source>
</evidence>
<reference evidence="1" key="1">
    <citation type="submission" date="2021-01" db="EMBL/GenBank/DDBJ databases">
        <title>Phytophthora aleatoria, a newly-described species from Pinus radiata is distinct from Phytophthora cactorum isolates based on comparative genomics.</title>
        <authorList>
            <person name="Mcdougal R."/>
            <person name="Panda P."/>
            <person name="Williams N."/>
            <person name="Studholme D.J."/>
        </authorList>
    </citation>
    <scope>NUCLEOTIDE SEQUENCE</scope>
    <source>
        <strain evidence="1">NZFS 4037</strain>
    </source>
</reference>
<keyword evidence="2" id="KW-1185">Reference proteome</keyword>
<dbReference type="Proteomes" id="UP000709295">
    <property type="component" value="Unassembled WGS sequence"/>
</dbReference>
<organism evidence="1 2">
    <name type="scientific">Phytophthora aleatoria</name>
    <dbReference type="NCBI Taxonomy" id="2496075"/>
    <lineage>
        <taxon>Eukaryota</taxon>
        <taxon>Sar</taxon>
        <taxon>Stramenopiles</taxon>
        <taxon>Oomycota</taxon>
        <taxon>Peronosporomycetes</taxon>
        <taxon>Peronosporales</taxon>
        <taxon>Peronosporaceae</taxon>
        <taxon>Phytophthora</taxon>
    </lineage>
</organism>
<protein>
    <submittedName>
        <fullName evidence="1">Uncharacterized protein</fullName>
    </submittedName>
</protein>
<proteinExistence type="predicted"/>
<gene>
    <name evidence="1" type="ORF">JG688_00011118</name>
</gene>
<dbReference type="AlphaFoldDB" id="A0A8J5IKQ9"/>
<sequence>MGRTRFQNMRSCVKIHPPAPLHMQRKFADVAVPYGVSSLDENSVRTKARTAAKSFTPTKPDKYDIRFTQSLDKSHCTCTACGIMVPANIPILHRLLGTPPRFPSCGLR</sequence>
<accession>A0A8J5IKQ9</accession>
<evidence type="ECO:0000313" key="1">
    <source>
        <dbReference type="EMBL" id="KAG6957094.1"/>
    </source>
</evidence>